<dbReference type="AlphaFoldDB" id="A0A9P6ZHU1"/>
<reference evidence="2" key="1">
    <citation type="journal article" date="2020" name="New Phytol.">
        <title>Comparative genomics reveals dynamic genome evolution in host specialist ectomycorrhizal fungi.</title>
        <authorList>
            <person name="Lofgren L.A."/>
            <person name="Nguyen N.H."/>
            <person name="Vilgalys R."/>
            <person name="Ruytinx J."/>
            <person name="Liao H.L."/>
            <person name="Branco S."/>
            <person name="Kuo A."/>
            <person name="LaButti K."/>
            <person name="Lipzen A."/>
            <person name="Andreopoulos W."/>
            <person name="Pangilinan J."/>
            <person name="Riley R."/>
            <person name="Hundley H."/>
            <person name="Na H."/>
            <person name="Barry K."/>
            <person name="Grigoriev I.V."/>
            <person name="Stajich J.E."/>
            <person name="Kennedy P.G."/>
        </authorList>
    </citation>
    <scope>NUCLEOTIDE SEQUENCE</scope>
    <source>
        <strain evidence="2">DOB743</strain>
    </source>
</reference>
<keyword evidence="1" id="KW-0812">Transmembrane</keyword>
<evidence type="ECO:0000313" key="3">
    <source>
        <dbReference type="Proteomes" id="UP000714275"/>
    </source>
</evidence>
<dbReference type="OrthoDB" id="10317464at2759"/>
<sequence>MSLLISRRTLFDMLYLHVPFPLMYIFLTVFYVPHRYQTPRLRCILPIHHHGYTHSHIICMPLGIAYNFCLYSSIMSLDDDTSSSNIRTRLLDDNAFKSNVLSMMSEAGPGESNEELMRHAQAALQGIGSATITFGRDEISACKLLNAMLQGSVFQAVYAIQRLPSSWLIEREHCPTPLYPPI</sequence>
<accession>A0A9P6ZHU1</accession>
<dbReference type="Proteomes" id="UP000714275">
    <property type="component" value="Unassembled WGS sequence"/>
</dbReference>
<keyword evidence="1" id="KW-1133">Transmembrane helix</keyword>
<organism evidence="2 3">
    <name type="scientific">Suillus placidus</name>
    <dbReference type="NCBI Taxonomy" id="48579"/>
    <lineage>
        <taxon>Eukaryota</taxon>
        <taxon>Fungi</taxon>
        <taxon>Dikarya</taxon>
        <taxon>Basidiomycota</taxon>
        <taxon>Agaricomycotina</taxon>
        <taxon>Agaricomycetes</taxon>
        <taxon>Agaricomycetidae</taxon>
        <taxon>Boletales</taxon>
        <taxon>Suillineae</taxon>
        <taxon>Suillaceae</taxon>
        <taxon>Suillus</taxon>
    </lineage>
</organism>
<dbReference type="EMBL" id="JABBWD010000092">
    <property type="protein sequence ID" value="KAG1766877.1"/>
    <property type="molecule type" value="Genomic_DNA"/>
</dbReference>
<protein>
    <submittedName>
        <fullName evidence="2">Uncharacterized protein</fullName>
    </submittedName>
</protein>
<keyword evidence="1" id="KW-0472">Membrane</keyword>
<gene>
    <name evidence="2" type="ORF">EV702DRAFT_786412</name>
</gene>
<keyword evidence="3" id="KW-1185">Reference proteome</keyword>
<evidence type="ECO:0000313" key="2">
    <source>
        <dbReference type="EMBL" id="KAG1766877.1"/>
    </source>
</evidence>
<evidence type="ECO:0000256" key="1">
    <source>
        <dbReference type="SAM" id="Phobius"/>
    </source>
</evidence>
<feature type="transmembrane region" description="Helical" evidence="1">
    <location>
        <begin position="14"/>
        <end position="32"/>
    </location>
</feature>
<name>A0A9P6ZHU1_9AGAM</name>
<proteinExistence type="predicted"/>
<comment type="caution">
    <text evidence="2">The sequence shown here is derived from an EMBL/GenBank/DDBJ whole genome shotgun (WGS) entry which is preliminary data.</text>
</comment>